<evidence type="ECO:0008006" key="4">
    <source>
        <dbReference type="Google" id="ProtNLM"/>
    </source>
</evidence>
<dbReference type="RefSeq" id="WP_173222224.1">
    <property type="nucleotide sequence ID" value="NZ_CP048104.1"/>
</dbReference>
<evidence type="ECO:0000256" key="1">
    <source>
        <dbReference type="SAM" id="Phobius"/>
    </source>
</evidence>
<organism evidence="2 3">
    <name type="scientific">Kroppenstedtia pulmonis</name>
    <dbReference type="NCBI Taxonomy" id="1380685"/>
    <lineage>
        <taxon>Bacteria</taxon>
        <taxon>Bacillati</taxon>
        <taxon>Bacillota</taxon>
        <taxon>Bacilli</taxon>
        <taxon>Bacillales</taxon>
        <taxon>Thermoactinomycetaceae</taxon>
        <taxon>Kroppenstedtia</taxon>
    </lineage>
</organism>
<keyword evidence="1" id="KW-1133">Transmembrane helix</keyword>
<protein>
    <recommendedName>
        <fullName evidence="4">Integral membrane protein</fullName>
    </recommendedName>
</protein>
<keyword evidence="3" id="KW-1185">Reference proteome</keyword>
<feature type="transmembrane region" description="Helical" evidence="1">
    <location>
        <begin position="170"/>
        <end position="192"/>
    </location>
</feature>
<dbReference type="EMBL" id="CP048104">
    <property type="protein sequence ID" value="QKG84488.1"/>
    <property type="molecule type" value="Genomic_DNA"/>
</dbReference>
<sequence length="199" mass="23495">METISSFVTEYRWLLLIYAELIFWGSLITFFILRYWYNIRSASYISIIVIIANEIFMFSLGLIEYLETGRISTYQSIIFVAIIYSLTLGKKDIKRLDAYFQRKIQQWKANKAAGAKNPFRNPEGKGRSVRSVLKTRESRQFYIHTVAFVLGQVIIWVIQSNPALLPEKILNYLGKGAVVWTIVYIVYFYYWLKQFFTEK</sequence>
<dbReference type="Proteomes" id="UP000503088">
    <property type="component" value="Chromosome"/>
</dbReference>
<keyword evidence="1" id="KW-0472">Membrane</keyword>
<feature type="transmembrane region" description="Helical" evidence="1">
    <location>
        <begin position="71"/>
        <end position="89"/>
    </location>
</feature>
<dbReference type="AlphaFoldDB" id="A0A7D3XRS9"/>
<feature type="transmembrane region" description="Helical" evidence="1">
    <location>
        <begin position="44"/>
        <end position="65"/>
    </location>
</feature>
<reference evidence="2 3" key="1">
    <citation type="submission" date="2020-01" db="EMBL/GenBank/DDBJ databases">
        <authorList>
            <person name="Gulvik C.A."/>
            <person name="Batra D.G."/>
        </authorList>
    </citation>
    <scope>NUCLEOTIDE SEQUENCE [LARGE SCALE GENOMIC DNA]</scope>
    <source>
        <strain evidence="2 3">W9323</strain>
    </source>
</reference>
<feature type="transmembrane region" description="Helical" evidence="1">
    <location>
        <begin position="141"/>
        <end position="158"/>
    </location>
</feature>
<feature type="transmembrane region" description="Helical" evidence="1">
    <location>
        <begin position="15"/>
        <end position="37"/>
    </location>
</feature>
<dbReference type="KEGG" id="kpul:GXN76_08370"/>
<accession>A0A7D3XRS9</accession>
<gene>
    <name evidence="2" type="ORF">GXN76_08370</name>
</gene>
<proteinExistence type="predicted"/>
<evidence type="ECO:0000313" key="3">
    <source>
        <dbReference type="Proteomes" id="UP000503088"/>
    </source>
</evidence>
<keyword evidence="1" id="KW-0812">Transmembrane</keyword>
<name>A0A7D3XRS9_9BACL</name>
<evidence type="ECO:0000313" key="2">
    <source>
        <dbReference type="EMBL" id="QKG84488.1"/>
    </source>
</evidence>